<reference evidence="3 4" key="1">
    <citation type="submission" date="2018-08" db="EMBL/GenBank/DDBJ databases">
        <title>Genomic Encyclopedia of Type Strains, Phase III (KMG-III): the genomes of soil and plant-associated and newly described type strains.</title>
        <authorList>
            <person name="Whitman W."/>
        </authorList>
    </citation>
    <scope>NUCLEOTIDE SEQUENCE [LARGE SCALE GENOMIC DNA]</scope>
    <source>
        <strain evidence="3 4">CGMCC 1.10966</strain>
    </source>
</reference>
<dbReference type="PANTHER" id="PTHR43249">
    <property type="entry name" value="UDP-N-ACETYL-2-AMINO-2-DEOXY-D-GLUCURONATE OXIDASE"/>
    <property type="match status" value="1"/>
</dbReference>
<dbReference type="AlphaFoldDB" id="A0A3D9QVB0"/>
<dbReference type="Proteomes" id="UP000256304">
    <property type="component" value="Unassembled WGS sequence"/>
</dbReference>
<dbReference type="SUPFAM" id="SSF55347">
    <property type="entry name" value="Glyceraldehyde-3-phosphate dehydrogenase-like, C-terminal domain"/>
    <property type="match status" value="1"/>
</dbReference>
<name>A0A3D9QVB0_9BACL</name>
<dbReference type="GO" id="GO:0000166">
    <property type="term" value="F:nucleotide binding"/>
    <property type="evidence" value="ECO:0007669"/>
    <property type="project" value="InterPro"/>
</dbReference>
<dbReference type="InterPro" id="IPR052515">
    <property type="entry name" value="Gfo/Idh/MocA_Oxidoreductase"/>
</dbReference>
<feature type="domain" description="GFO/IDH/MocA-like oxidoreductase" evidence="2">
    <location>
        <begin position="157"/>
        <end position="249"/>
    </location>
</feature>
<dbReference type="InterPro" id="IPR000683">
    <property type="entry name" value="Gfo/Idh/MocA-like_OxRdtase_N"/>
</dbReference>
<dbReference type="Gene3D" id="3.40.50.720">
    <property type="entry name" value="NAD(P)-binding Rossmann-like Domain"/>
    <property type="match status" value="1"/>
</dbReference>
<keyword evidence="4" id="KW-1185">Reference proteome</keyword>
<dbReference type="SUPFAM" id="SSF51735">
    <property type="entry name" value="NAD(P)-binding Rossmann-fold domains"/>
    <property type="match status" value="1"/>
</dbReference>
<comment type="caution">
    <text evidence="3">The sequence shown here is derived from an EMBL/GenBank/DDBJ whole genome shotgun (WGS) entry which is preliminary data.</text>
</comment>
<evidence type="ECO:0000259" key="2">
    <source>
        <dbReference type="Pfam" id="PF22725"/>
    </source>
</evidence>
<proteinExistence type="predicted"/>
<dbReference type="Gene3D" id="3.30.360.10">
    <property type="entry name" value="Dihydrodipicolinate Reductase, domain 2"/>
    <property type="match status" value="1"/>
</dbReference>
<evidence type="ECO:0000259" key="1">
    <source>
        <dbReference type="Pfam" id="PF01408"/>
    </source>
</evidence>
<evidence type="ECO:0000313" key="3">
    <source>
        <dbReference type="EMBL" id="REE68086.1"/>
    </source>
</evidence>
<dbReference type="RefSeq" id="WP_116191641.1">
    <property type="nucleotide sequence ID" value="NZ_QTTN01000038.1"/>
</dbReference>
<organism evidence="3 4">
    <name type="scientific">Paenibacillus taihuensis</name>
    <dbReference type="NCBI Taxonomy" id="1156355"/>
    <lineage>
        <taxon>Bacteria</taxon>
        <taxon>Bacillati</taxon>
        <taxon>Bacillota</taxon>
        <taxon>Bacilli</taxon>
        <taxon>Bacillales</taxon>
        <taxon>Paenibacillaceae</taxon>
        <taxon>Paenibacillus</taxon>
    </lineage>
</organism>
<dbReference type="PANTHER" id="PTHR43249:SF1">
    <property type="entry name" value="D-GLUCOSIDE 3-DEHYDROGENASE"/>
    <property type="match status" value="1"/>
</dbReference>
<dbReference type="OrthoDB" id="9815825at2"/>
<dbReference type="InterPro" id="IPR036291">
    <property type="entry name" value="NAD(P)-bd_dom_sf"/>
</dbReference>
<dbReference type="Pfam" id="PF01408">
    <property type="entry name" value="GFO_IDH_MocA"/>
    <property type="match status" value="1"/>
</dbReference>
<dbReference type="InterPro" id="IPR055170">
    <property type="entry name" value="GFO_IDH_MocA-like_dom"/>
</dbReference>
<protein>
    <submittedName>
        <fullName evidence="3">Putative dehydrogenase</fullName>
    </submittedName>
</protein>
<dbReference type="Pfam" id="PF22725">
    <property type="entry name" value="GFO_IDH_MocA_C3"/>
    <property type="match status" value="1"/>
</dbReference>
<evidence type="ECO:0000313" key="4">
    <source>
        <dbReference type="Proteomes" id="UP000256304"/>
    </source>
</evidence>
<gene>
    <name evidence="3" type="ORF">A8990_13815</name>
</gene>
<sequence length="322" mass="34864">MSVKLGVIGTGGIANHHLKNLVKMDGVEMTAFFDVDSSRAEKAASEFAGAKAFTNLDDMLDDRKLDGVYVCVPPMAHGDAELKLVERGIPFLVEKPLGINNELPALIAEKVTGKKLITSVGYHWRYEEAAAQTKKLLEGTQQGMALGYWMGGMPMVPWWRVKNGSGGQFVEQTTHIVDLLRYLCGEVKEVYAAYALQIMDKQVPGTDVPDVGSVTMKLANGTIATISNTCAIPVGHHVGLDLYTNRGVLEIRGGTLREITPEGINTFSGSTNPYNTEDEAFIYALRTGDTSRILSDYEDALRTHAVTIAANESAVSGKPVTL</sequence>
<dbReference type="EMBL" id="QTTN01000038">
    <property type="protein sequence ID" value="REE68086.1"/>
    <property type="molecule type" value="Genomic_DNA"/>
</dbReference>
<accession>A0A3D9QVB0</accession>
<feature type="domain" description="Gfo/Idh/MocA-like oxidoreductase N-terminal" evidence="1">
    <location>
        <begin position="4"/>
        <end position="103"/>
    </location>
</feature>